<dbReference type="KEGG" id="bprl:CL2_26100"/>
<reference evidence="1 2" key="2">
    <citation type="submission" date="2010-03" db="EMBL/GenBank/DDBJ databases">
        <authorList>
            <person name="Pajon A."/>
        </authorList>
    </citation>
    <scope>NUCLEOTIDE SEQUENCE [LARGE SCALE GENOMIC DNA]</scope>
    <source>
        <strain evidence="1 2">SSC/2</strain>
    </source>
</reference>
<reference evidence="1 2" key="1">
    <citation type="submission" date="2010-03" db="EMBL/GenBank/DDBJ databases">
        <title>The genome sequence of Clostridiales sp. SSC/2.</title>
        <authorList>
            <consortium name="metaHIT consortium -- http://www.metahit.eu/"/>
            <person name="Pajon A."/>
            <person name="Turner K."/>
            <person name="Parkhill J."/>
            <person name="Duncan S."/>
            <person name="Flint H."/>
        </authorList>
    </citation>
    <scope>NUCLEOTIDE SEQUENCE [LARGE SCALE GENOMIC DNA]</scope>
    <source>
        <strain evidence="1 2">SSC/2</strain>
    </source>
</reference>
<dbReference type="RefSeq" id="WP_009204043.1">
    <property type="nucleotide sequence ID" value="NC_021016.1"/>
</dbReference>
<protein>
    <submittedName>
        <fullName evidence="1">Uncharacterized protein</fullName>
    </submittedName>
</protein>
<dbReference type="EMBL" id="FP929061">
    <property type="protein sequence ID" value="CBL39438.1"/>
    <property type="molecule type" value="Genomic_DNA"/>
</dbReference>
<organism evidence="1 2">
    <name type="scientific">Anaerostipes hadrus</name>
    <dbReference type="NCBI Taxonomy" id="649756"/>
    <lineage>
        <taxon>Bacteria</taxon>
        <taxon>Bacillati</taxon>
        <taxon>Bacillota</taxon>
        <taxon>Clostridia</taxon>
        <taxon>Lachnospirales</taxon>
        <taxon>Lachnospiraceae</taxon>
        <taxon>Anaerostipes</taxon>
    </lineage>
</organism>
<dbReference type="Proteomes" id="UP000008960">
    <property type="component" value="Chromosome"/>
</dbReference>
<dbReference type="PATRIC" id="fig|245018.3.peg.2900"/>
<name>D4MVM2_ANAHA</name>
<evidence type="ECO:0000313" key="2">
    <source>
        <dbReference type="Proteomes" id="UP000008960"/>
    </source>
</evidence>
<proteinExistence type="predicted"/>
<evidence type="ECO:0000313" key="1">
    <source>
        <dbReference type="EMBL" id="CBL39438.1"/>
    </source>
</evidence>
<dbReference type="AlphaFoldDB" id="D4MVM2"/>
<sequence length="113" mass="13000">MKINEYIKVFYEKNDDIRPLPWIMCRDGFRMSVQVGHGINSIPKHIISAEEWKNGKRYICVECGALNAEEEALKPYAEDPENLLETIYAYVPANLVDVIIKIHGGMMDEEAKK</sequence>
<accession>D4MVM2</accession>
<gene>
    <name evidence="1" type="ORF">CL2_26100</name>
</gene>